<protein>
    <submittedName>
        <fullName evidence="1">Uncharacterized protein</fullName>
    </submittedName>
</protein>
<proteinExistence type="predicted"/>
<sequence>MKKVKINEQGFLESPYISDASIERDVNDELYEKLMTCTIGMNWRLVNDEFIMVDILEDKVIRERRQIECFNFVDNRSQLWWNHLSNEQKEELNKWYEAWLNAPETRIIPEKPNWID</sequence>
<name>A0A8S5T7H5_9CAUD</name>
<evidence type="ECO:0000313" key="1">
    <source>
        <dbReference type="EMBL" id="DAF59293.1"/>
    </source>
</evidence>
<reference evidence="1" key="1">
    <citation type="journal article" date="2021" name="Proc. Natl. Acad. Sci. U.S.A.">
        <title>A Catalog of Tens of Thousands of Viruses from Human Metagenomes Reveals Hidden Associations with Chronic Diseases.</title>
        <authorList>
            <person name="Tisza M.J."/>
            <person name="Buck C.B."/>
        </authorList>
    </citation>
    <scope>NUCLEOTIDE SEQUENCE</scope>
    <source>
        <strain evidence="1">Ctj6w2</strain>
    </source>
</reference>
<organism evidence="1">
    <name type="scientific">Siphoviridae sp. ctj6w2</name>
    <dbReference type="NCBI Taxonomy" id="2827919"/>
    <lineage>
        <taxon>Viruses</taxon>
        <taxon>Duplodnaviria</taxon>
        <taxon>Heunggongvirae</taxon>
        <taxon>Uroviricota</taxon>
        <taxon>Caudoviricetes</taxon>
    </lineage>
</organism>
<dbReference type="EMBL" id="BK032767">
    <property type="protein sequence ID" value="DAF59293.1"/>
    <property type="molecule type" value="Genomic_DNA"/>
</dbReference>
<accession>A0A8S5T7H5</accession>